<dbReference type="Gene3D" id="3.90.550.10">
    <property type="entry name" value="Spore Coat Polysaccharide Biosynthesis Protein SpsA, Chain A"/>
    <property type="match status" value="1"/>
</dbReference>
<evidence type="ECO:0000256" key="10">
    <source>
        <dbReference type="ARBA" id="ARBA00022989"/>
    </source>
</evidence>
<feature type="domain" description="Glycosyltransferase 2-like" evidence="15">
    <location>
        <begin position="176"/>
        <end position="272"/>
    </location>
</feature>
<name>A0ABR4PVP1_9HELO</name>
<comment type="pathway">
    <text evidence="2">Protein modification; protein glycosylation.</text>
</comment>
<evidence type="ECO:0000256" key="2">
    <source>
        <dbReference type="ARBA" id="ARBA00004922"/>
    </source>
</evidence>
<dbReference type="GO" id="GO:0016740">
    <property type="term" value="F:transferase activity"/>
    <property type="evidence" value="ECO:0007669"/>
    <property type="project" value="UniProtKB-KW"/>
</dbReference>
<dbReference type="Pfam" id="PF00535">
    <property type="entry name" value="Glycos_transf_2"/>
    <property type="match status" value="1"/>
</dbReference>
<comment type="subcellular location">
    <subcellularLocation>
        <location evidence="1">Endoplasmic reticulum membrane</location>
        <topology evidence="1">Single-pass membrane protein</topology>
    </subcellularLocation>
</comment>
<organism evidence="16 17">
    <name type="scientific">Phlyctema vagabunda</name>
    <dbReference type="NCBI Taxonomy" id="108571"/>
    <lineage>
        <taxon>Eukaryota</taxon>
        <taxon>Fungi</taxon>
        <taxon>Dikarya</taxon>
        <taxon>Ascomycota</taxon>
        <taxon>Pezizomycotina</taxon>
        <taxon>Leotiomycetes</taxon>
        <taxon>Helotiales</taxon>
        <taxon>Dermateaceae</taxon>
        <taxon>Phlyctema</taxon>
    </lineage>
</organism>
<dbReference type="InterPro" id="IPR029044">
    <property type="entry name" value="Nucleotide-diphossugar_trans"/>
</dbReference>
<protein>
    <recommendedName>
        <fullName evidence="4">dolichyl-phosphate beta-glucosyltransferase</fullName>
        <ecNumber evidence="4">2.4.1.117</ecNumber>
    </recommendedName>
</protein>
<dbReference type="InterPro" id="IPR035518">
    <property type="entry name" value="DPG_synthase"/>
</dbReference>
<gene>
    <name evidence="16" type="ORF">PVAG01_00445</name>
</gene>
<reference evidence="16 17" key="1">
    <citation type="submission" date="2024-06" db="EMBL/GenBank/DDBJ databases">
        <title>Complete genome of Phlyctema vagabunda strain 19-DSS-EL-015.</title>
        <authorList>
            <person name="Fiorenzani C."/>
        </authorList>
    </citation>
    <scope>NUCLEOTIDE SEQUENCE [LARGE SCALE GENOMIC DNA]</scope>
    <source>
        <strain evidence="16 17">19-DSS-EL-015</strain>
    </source>
</reference>
<dbReference type="CDD" id="cd04188">
    <property type="entry name" value="DPG_synthase"/>
    <property type="match status" value="1"/>
</dbReference>
<dbReference type="PANTHER" id="PTHR10859">
    <property type="entry name" value="GLYCOSYL TRANSFERASE"/>
    <property type="match status" value="1"/>
</dbReference>
<evidence type="ECO:0000256" key="4">
    <source>
        <dbReference type="ARBA" id="ARBA00012583"/>
    </source>
</evidence>
<keyword evidence="6 16" id="KW-0808">Transferase</keyword>
<feature type="region of interest" description="Disordered" evidence="13">
    <location>
        <begin position="146"/>
        <end position="168"/>
    </location>
</feature>
<dbReference type="EMBL" id="JBFCZG010000001">
    <property type="protein sequence ID" value="KAL3426936.1"/>
    <property type="molecule type" value="Genomic_DNA"/>
</dbReference>
<proteinExistence type="inferred from homology"/>
<evidence type="ECO:0000256" key="13">
    <source>
        <dbReference type="SAM" id="MobiDB-lite"/>
    </source>
</evidence>
<accession>A0ABR4PVP1</accession>
<evidence type="ECO:0000256" key="9">
    <source>
        <dbReference type="ARBA" id="ARBA00022968"/>
    </source>
</evidence>
<evidence type="ECO:0000256" key="7">
    <source>
        <dbReference type="ARBA" id="ARBA00022692"/>
    </source>
</evidence>
<evidence type="ECO:0000256" key="3">
    <source>
        <dbReference type="ARBA" id="ARBA00006739"/>
    </source>
</evidence>
<keyword evidence="17" id="KW-1185">Reference proteome</keyword>
<feature type="transmembrane region" description="Helical" evidence="14">
    <location>
        <begin position="26"/>
        <end position="52"/>
    </location>
</feature>
<keyword evidence="5" id="KW-0328">Glycosyltransferase</keyword>
<evidence type="ECO:0000256" key="12">
    <source>
        <dbReference type="ARBA" id="ARBA00045097"/>
    </source>
</evidence>
<evidence type="ECO:0000313" key="17">
    <source>
        <dbReference type="Proteomes" id="UP001629113"/>
    </source>
</evidence>
<dbReference type="EC" id="2.4.1.117" evidence="4"/>
<evidence type="ECO:0000256" key="1">
    <source>
        <dbReference type="ARBA" id="ARBA00004389"/>
    </source>
</evidence>
<comment type="caution">
    <text evidence="16">The sequence shown here is derived from an EMBL/GenBank/DDBJ whole genome shotgun (WGS) entry which is preliminary data.</text>
</comment>
<comment type="similarity">
    <text evidence="3">Belongs to the glycosyltransferase 2 family.</text>
</comment>
<keyword evidence="8" id="KW-0256">Endoplasmic reticulum</keyword>
<keyword evidence="10 14" id="KW-1133">Transmembrane helix</keyword>
<evidence type="ECO:0000256" key="6">
    <source>
        <dbReference type="ARBA" id="ARBA00022679"/>
    </source>
</evidence>
<keyword evidence="9" id="KW-0735">Signal-anchor</keyword>
<evidence type="ECO:0000256" key="11">
    <source>
        <dbReference type="ARBA" id="ARBA00023136"/>
    </source>
</evidence>
<evidence type="ECO:0000259" key="15">
    <source>
        <dbReference type="Pfam" id="PF00535"/>
    </source>
</evidence>
<keyword evidence="11 14" id="KW-0472">Membrane</keyword>
<evidence type="ECO:0000256" key="5">
    <source>
        <dbReference type="ARBA" id="ARBA00022676"/>
    </source>
</evidence>
<dbReference type="SUPFAM" id="SSF53448">
    <property type="entry name" value="Nucleotide-diphospho-sugar transferases"/>
    <property type="match status" value="1"/>
</dbReference>
<comment type="catalytic activity">
    <reaction evidence="12">
        <text>a di-trans,poly-cis-dolichyl phosphate + UDP-alpha-D-glucose = a di-trans,poly-cis-dolichyl beta-D-glucosyl phosphate + UDP</text>
        <dbReference type="Rhea" id="RHEA:15401"/>
        <dbReference type="Rhea" id="RHEA-COMP:19498"/>
        <dbReference type="Rhea" id="RHEA-COMP:19502"/>
        <dbReference type="ChEBI" id="CHEBI:57525"/>
        <dbReference type="ChEBI" id="CHEBI:57683"/>
        <dbReference type="ChEBI" id="CHEBI:58223"/>
        <dbReference type="ChEBI" id="CHEBI:58885"/>
        <dbReference type="EC" id="2.4.1.117"/>
    </reaction>
    <physiologicalReaction direction="left-to-right" evidence="12">
        <dbReference type="Rhea" id="RHEA:15402"/>
    </physiologicalReaction>
</comment>
<evidence type="ECO:0000256" key="14">
    <source>
        <dbReference type="SAM" id="Phobius"/>
    </source>
</evidence>
<feature type="compositionally biased region" description="Polar residues" evidence="13">
    <location>
        <begin position="146"/>
        <end position="167"/>
    </location>
</feature>
<evidence type="ECO:0000313" key="16">
    <source>
        <dbReference type="EMBL" id="KAL3426936.1"/>
    </source>
</evidence>
<dbReference type="PANTHER" id="PTHR10859:SF91">
    <property type="entry name" value="DOLICHYL-PHOSPHATE BETA-GLUCOSYLTRANSFERASE"/>
    <property type="match status" value="1"/>
</dbReference>
<dbReference type="Proteomes" id="UP001629113">
    <property type="component" value="Unassembled WGS sequence"/>
</dbReference>
<evidence type="ECO:0000256" key="8">
    <source>
        <dbReference type="ARBA" id="ARBA00022824"/>
    </source>
</evidence>
<dbReference type="InterPro" id="IPR001173">
    <property type="entry name" value="Glyco_trans_2-like"/>
</dbReference>
<sequence length="399" mass="43597">MASILEIPVRLLSTVYATAREVPWPILVSVIVASVISVCVLIYASLSFLAPFPRPSLASEKSYITTSPDGSVTSPRALPCWHDEWLSQRRKTEAAGDYLEDTGAIDDAEVEMSVVVPAYNEEERLEEMLQEAMEYLDAEYGRTPVQTVKTNGNGNGSGSLKQRNTTRPRAPGIGGYEILLVNDGSRDKTVEVALAFSKKNALHDILRVVTLKDNRGKGGAVTHGFRHVRGVYSVFADADGASKFEDLTKLVEGCQSIADASGRSVAVGSRAHLVGSEAVVKRSAVRNVLMHSFHLLLRLLTPPATSKIRDTQCGFKLFSRASLPHIIPYMHAEGWIFDVEMLMLAESAPGQKGIQVAEVPIGWKEVGGSKLNVMWDSLGMAWGLALLRASWMIGVYKRR</sequence>
<keyword evidence="7 14" id="KW-0812">Transmembrane</keyword>